<dbReference type="AlphaFoldDB" id="A0A2S4W4G0"/>
<evidence type="ECO:0000313" key="2">
    <source>
        <dbReference type="Proteomes" id="UP000238274"/>
    </source>
</evidence>
<dbReference type="EMBL" id="PKSM01000079">
    <property type="protein sequence ID" value="POW16577.1"/>
    <property type="molecule type" value="Genomic_DNA"/>
</dbReference>
<comment type="caution">
    <text evidence="1">The sequence shown here is derived from an EMBL/GenBank/DDBJ whole genome shotgun (WGS) entry which is preliminary data.</text>
</comment>
<name>A0A2S4W4G0_9BASI</name>
<accession>A0A2S4W4G0</accession>
<proteinExistence type="predicted"/>
<protein>
    <submittedName>
        <fullName evidence="1">Uncharacterized protein</fullName>
    </submittedName>
</protein>
<dbReference type="VEuPathDB" id="FungiDB:PSTT_09617"/>
<evidence type="ECO:0000313" key="1">
    <source>
        <dbReference type="EMBL" id="POW16577.1"/>
    </source>
</evidence>
<dbReference type="Proteomes" id="UP000238274">
    <property type="component" value="Unassembled WGS sequence"/>
</dbReference>
<gene>
    <name evidence="1" type="ORF">PSHT_06629</name>
</gene>
<reference evidence="2" key="3">
    <citation type="journal article" date="2018" name="Mol. Plant Microbe Interact.">
        <title>Genome sequence resources for the wheat stripe rust pathogen (Puccinia striiformis f. sp. tritici) and the barley stripe rust pathogen (Puccinia striiformis f. sp. hordei).</title>
        <authorList>
            <person name="Xia C."/>
            <person name="Wang M."/>
            <person name="Yin C."/>
            <person name="Cornejo O.E."/>
            <person name="Hulbert S.H."/>
            <person name="Chen X."/>
        </authorList>
    </citation>
    <scope>NUCLEOTIDE SEQUENCE [LARGE SCALE GENOMIC DNA]</scope>
    <source>
        <strain evidence="2">93TX-2</strain>
    </source>
</reference>
<dbReference type="VEuPathDB" id="FungiDB:PSHT_06629"/>
<reference evidence="1 2" key="1">
    <citation type="submission" date="2017-12" db="EMBL/GenBank/DDBJ databases">
        <title>Gene loss provides genomic basis for host adaptation in cereal stripe rust fungi.</title>
        <authorList>
            <person name="Xia C."/>
        </authorList>
    </citation>
    <scope>NUCLEOTIDE SEQUENCE [LARGE SCALE GENOMIC DNA]</scope>
    <source>
        <strain evidence="1 2">93TX-2</strain>
    </source>
</reference>
<reference evidence="2" key="2">
    <citation type="journal article" date="2018" name="BMC Genomics">
        <title>Genomic insights into host adaptation between the wheat stripe rust pathogen (Puccinia striiformis f. sp. tritici) and the barley stripe rust pathogen (Puccinia striiformis f. sp. hordei).</title>
        <authorList>
            <person name="Xia C."/>
            <person name="Wang M."/>
            <person name="Yin C."/>
            <person name="Cornejo O.E."/>
            <person name="Hulbert S.H."/>
            <person name="Chen X."/>
        </authorList>
    </citation>
    <scope>NUCLEOTIDE SEQUENCE [LARGE SCALE GENOMIC DNA]</scope>
    <source>
        <strain evidence="2">93TX-2</strain>
    </source>
</reference>
<organism evidence="1 2">
    <name type="scientific">Puccinia striiformis</name>
    <dbReference type="NCBI Taxonomy" id="27350"/>
    <lineage>
        <taxon>Eukaryota</taxon>
        <taxon>Fungi</taxon>
        <taxon>Dikarya</taxon>
        <taxon>Basidiomycota</taxon>
        <taxon>Pucciniomycotina</taxon>
        <taxon>Pucciniomycetes</taxon>
        <taxon>Pucciniales</taxon>
        <taxon>Pucciniaceae</taxon>
        <taxon>Puccinia</taxon>
    </lineage>
</organism>
<sequence>MPLFPVRIKSENLKQLEGKVFLHLEKLTHYPLGQGFAEGTGEKYSEHMMRLRSDVMELTPEMDETTSTPDLLYGLHQENHGSKAGSEEKLSKIFENFHDIYDLLRSGIIPSKKIRGLDGERTLNQLMFCLGDTLTQYLSILETHSLVNMKALKESLNKGDNWMVLFHYVLGKFLPENDTASVFLTYDFKTSLQENDFIMSEENWKKMENLYLVMQIELENSTIKFYTMSKHLRDTTMWTGIKRIIWAIADGKVNSSLQNTYHDIVKSAIKELANEITDITKYPAYTRDDVHVINWELTQQKLKLNLIFYFIQFLVDHDGHQITNQSKERQYINLLEAPTPESPAEMDKLDTYFDRNQEIKIVTASGNPNSKTSWIESISNQPVANKLDLLTFKNLIDHPYEGIDTEKVLQLLNGVLGPEFQIASPLIKQIQAIVRKYDLIKDSPKSLLEKKNDLARILDNPVGLRLIEFLN</sequence>
<keyword evidence="2" id="KW-1185">Reference proteome</keyword>